<evidence type="ECO:0000313" key="1">
    <source>
        <dbReference type="EMBL" id="UBF42578.1"/>
    </source>
</evidence>
<dbReference type="Proteomes" id="UP001054874">
    <property type="component" value="Genome"/>
</dbReference>
<keyword evidence="2" id="KW-1185">Reference proteome</keyword>
<sequence>MYSLSSFSAIRIRTIRSILNSWLAEVLLMSNIVNNATLLAKKLVEARYPNSQTVDMFQYRYTGLITGMDFFGTTAAAEIVHPLYDQMADNGYLARVRDMPKVTESIDSSVTPHQVVMTRVGTSGSVDVALLEPYEPKPTGLLDMAESFGNVEIHHWNDGGFKYHKETKAVIKATSTSSGINFSVEADVAIHRFQSEKNRIEVKSFPEARKTGLAFEGITVTVEDGIWNYPEAASAAGTTIEKALAQSGVLEMGIIESMGLRVEHRSAGTSNTPYVAGTRRFLLVLPNGRANSFLFLSGYLLGEGEDYVYYSFSLADIGRAWDVYYMQPVLGTIRCPLMSGMPDQAMRRNPKIGVTRSFALSWNAPFIATIVGRLSADTEIEEQLEGDVLVRYHTRAFEVTAVQGHVSKDDYREYLSTGFGVYTPKQPAEVELIMKTWQKLPESILFTYQHVGLTMTYSLKNTRAYKDYGRAREKACKTNNFMELQYNDEYVMKTVENKITAMKNLSVIALDKAEVGVVSAKGQVAVPPVAETCQLTRINDLQFSFASTSGKSGTKALTEQGVDEMLDLVMPCNFTGDVSIIEQVTNASLADYSAAAAGRDVSDVRLDLQGALFPGFPVWAQLDRCLTADEKVAFMCKQATDFSSFNNKLPGLLRQFMGDRLYPRMLTQFTSVAE</sequence>
<proteinExistence type="predicted"/>
<accession>A0A9E6X9B7</accession>
<protein>
    <submittedName>
        <fullName evidence="1">Amidohydrolase</fullName>
    </submittedName>
</protein>
<dbReference type="EMBL" id="MZ558517">
    <property type="protein sequence ID" value="UBF42578.1"/>
    <property type="molecule type" value="Genomic_RNA"/>
</dbReference>
<organism evidence="1 2">
    <name type="scientific">Acinetobacter phage CAP7</name>
    <dbReference type="NCBI Taxonomy" id="2822590"/>
    <lineage>
        <taxon>Viruses</taxon>
        <taxon>Riboviria</taxon>
        <taxon>Orthornavirae</taxon>
        <taxon>Duplornaviricota</taxon>
        <taxon>Vidaverviricetes</taxon>
        <taxon>Mindivirales</taxon>
        <taxon>Cystoviridae</taxon>
        <taxon>Zetacystovirus</taxon>
        <taxon>Zetacystovirus CAP</taxon>
    </lineage>
</organism>
<evidence type="ECO:0000313" key="2">
    <source>
        <dbReference type="Proteomes" id="UP001054874"/>
    </source>
</evidence>
<name>A0A9E6X9B7_9VIRU</name>
<reference evidence="1 2" key="1">
    <citation type="journal article" date="2021" name="Viruses">
        <title>RNA and Sugars, Unique Properties of Bacteriophages Infecting Multidrug Resistant Acinetobacter radioresistens Strain LH6.</title>
        <authorList>
            <person name="Crippen C.S."/>
            <person name="Zhou B."/>
            <person name="Andresen S."/>
            <person name="Patry R.T."/>
            <person name="Muszynski A."/>
            <person name="Parker C.T."/>
            <person name="Cooper K.K."/>
            <person name="Szymanski C.M."/>
        </authorList>
    </citation>
    <scope>NUCLEOTIDE SEQUENCE [LARGE SCALE GENOMIC DNA]</scope>
    <source>
        <strain evidence="1 2">CAP7</strain>
    </source>
</reference>